<gene>
    <name evidence="1" type="ORF">DFH07DRAFT_767068</name>
</gene>
<dbReference type="EMBL" id="JARJLG010000014">
    <property type="protein sequence ID" value="KAJ7775652.1"/>
    <property type="molecule type" value="Genomic_DNA"/>
</dbReference>
<name>A0AAD7K0I6_9AGAR</name>
<organism evidence="1 2">
    <name type="scientific">Mycena maculata</name>
    <dbReference type="NCBI Taxonomy" id="230809"/>
    <lineage>
        <taxon>Eukaryota</taxon>
        <taxon>Fungi</taxon>
        <taxon>Dikarya</taxon>
        <taxon>Basidiomycota</taxon>
        <taxon>Agaricomycotina</taxon>
        <taxon>Agaricomycetes</taxon>
        <taxon>Agaricomycetidae</taxon>
        <taxon>Agaricales</taxon>
        <taxon>Marasmiineae</taxon>
        <taxon>Mycenaceae</taxon>
        <taxon>Mycena</taxon>
    </lineage>
</organism>
<dbReference type="AlphaFoldDB" id="A0AAD7K0I6"/>
<reference evidence="1" key="1">
    <citation type="submission" date="2023-03" db="EMBL/GenBank/DDBJ databases">
        <title>Massive genome expansion in bonnet fungi (Mycena s.s.) driven by repeated elements and novel gene families across ecological guilds.</title>
        <authorList>
            <consortium name="Lawrence Berkeley National Laboratory"/>
            <person name="Harder C.B."/>
            <person name="Miyauchi S."/>
            <person name="Viragh M."/>
            <person name="Kuo A."/>
            <person name="Thoen E."/>
            <person name="Andreopoulos B."/>
            <person name="Lu D."/>
            <person name="Skrede I."/>
            <person name="Drula E."/>
            <person name="Henrissat B."/>
            <person name="Morin E."/>
            <person name="Kohler A."/>
            <person name="Barry K."/>
            <person name="LaButti K."/>
            <person name="Morin E."/>
            <person name="Salamov A."/>
            <person name="Lipzen A."/>
            <person name="Mereny Z."/>
            <person name="Hegedus B."/>
            <person name="Baldrian P."/>
            <person name="Stursova M."/>
            <person name="Weitz H."/>
            <person name="Taylor A."/>
            <person name="Grigoriev I.V."/>
            <person name="Nagy L.G."/>
            <person name="Martin F."/>
            <person name="Kauserud H."/>
        </authorList>
    </citation>
    <scope>NUCLEOTIDE SEQUENCE</scope>
    <source>
        <strain evidence="1">CBHHK188m</strain>
    </source>
</reference>
<keyword evidence="2" id="KW-1185">Reference proteome</keyword>
<comment type="caution">
    <text evidence="1">The sequence shown here is derived from an EMBL/GenBank/DDBJ whole genome shotgun (WGS) entry which is preliminary data.</text>
</comment>
<protein>
    <submittedName>
        <fullName evidence="1">Uncharacterized protein</fullName>
    </submittedName>
</protein>
<accession>A0AAD7K0I6</accession>
<evidence type="ECO:0000313" key="2">
    <source>
        <dbReference type="Proteomes" id="UP001215280"/>
    </source>
</evidence>
<proteinExistence type="predicted"/>
<dbReference type="Proteomes" id="UP001215280">
    <property type="component" value="Unassembled WGS sequence"/>
</dbReference>
<evidence type="ECO:0000313" key="1">
    <source>
        <dbReference type="EMBL" id="KAJ7775652.1"/>
    </source>
</evidence>
<sequence>MTGCHHDSALTKELCNPKLRARKPWLRPHNPSRSIHRDTRLSDPALVETSYHDHAWVRDVDYVACHLSVWGRGEGDEPEADEATEYTHCQHNIEERMAWGGVLCQGCRGWRTNAGLSLIETVGPGANVETTVYNILNESKQVATIAYTLGKMEKSLCRIAWLYVKPRKRQLTEQLGILGGVIVTPDNLLALAIVLVFGTAPLKIVGAAALEIDPVNLLVGRGSWDALQDLMTGADVGVNDAGNFGLKEPEVPRRLRARGGHRCIDCEDERAQS</sequence>